<dbReference type="GO" id="GO:0006424">
    <property type="term" value="P:glutamyl-tRNA aminoacylation"/>
    <property type="evidence" value="ECO:0007669"/>
    <property type="project" value="TreeGrafter"/>
</dbReference>
<evidence type="ECO:0000256" key="1">
    <source>
        <dbReference type="ARBA" id="ARBA00022598"/>
    </source>
</evidence>
<keyword evidence="2" id="KW-0479">Metal-binding</keyword>
<dbReference type="GO" id="GO:0004818">
    <property type="term" value="F:glutamate-tRNA ligase activity"/>
    <property type="evidence" value="ECO:0007669"/>
    <property type="project" value="TreeGrafter"/>
</dbReference>
<evidence type="ECO:0000313" key="10">
    <source>
        <dbReference type="Proteomes" id="UP000823964"/>
    </source>
</evidence>
<dbReference type="Proteomes" id="UP000823964">
    <property type="component" value="Unassembled WGS sequence"/>
</dbReference>
<evidence type="ECO:0000313" key="9">
    <source>
        <dbReference type="EMBL" id="HIX19724.1"/>
    </source>
</evidence>
<evidence type="ECO:0000256" key="4">
    <source>
        <dbReference type="ARBA" id="ARBA00022833"/>
    </source>
</evidence>
<keyword evidence="1 7" id="KW-0436">Ligase</keyword>
<gene>
    <name evidence="9" type="primary">gluQRS</name>
    <name evidence="9" type="ORF">H9862_03870</name>
</gene>
<keyword evidence="6 7" id="KW-0030">Aminoacyl-tRNA synthetase</keyword>
<dbReference type="InterPro" id="IPR049940">
    <property type="entry name" value="GluQ/Sye"/>
</dbReference>
<evidence type="ECO:0000259" key="8">
    <source>
        <dbReference type="Pfam" id="PF00749"/>
    </source>
</evidence>
<dbReference type="GO" id="GO:0005829">
    <property type="term" value="C:cytosol"/>
    <property type="evidence" value="ECO:0007669"/>
    <property type="project" value="TreeGrafter"/>
</dbReference>
<sequence length="290" mass="32439">MRHPVTTRFAPSPSGPLHVGHLLAALSARRLADRHGGRCVLRIEDIDARAQDPHWVELMHEDLDWLGLHFDGETMVQSRRMPLYAATLHELHRRGLLYPCFCTRGDIRAQLRDMGRAPHATLGYLYPGTCKKLPPDLVAERLAAGLPHCWRLDMERVQDLIGCPTWHDLRRGTQRCVPTLYGDVVLGRKDFPASYHLAVVIDDAAQGVNLVTRGRDLFDATHIHRAIQGVLGLPVPLYDHHMLLCDNEGKRLAKRDGARSIASLREAGMTPAGLLDSLARALENGGIWRI</sequence>
<dbReference type="GO" id="GO:0005524">
    <property type="term" value="F:ATP binding"/>
    <property type="evidence" value="ECO:0007669"/>
    <property type="project" value="UniProtKB-KW"/>
</dbReference>
<dbReference type="NCBIfam" id="NF004315">
    <property type="entry name" value="PRK05710.1-4"/>
    <property type="match status" value="1"/>
</dbReference>
<reference evidence="9" key="1">
    <citation type="journal article" date="2021" name="PeerJ">
        <title>Extensive microbial diversity within the chicken gut microbiome revealed by metagenomics and culture.</title>
        <authorList>
            <person name="Gilroy R."/>
            <person name="Ravi A."/>
            <person name="Getino M."/>
            <person name="Pursley I."/>
            <person name="Horton D.L."/>
            <person name="Alikhan N.F."/>
            <person name="Baker D."/>
            <person name="Gharbi K."/>
            <person name="Hall N."/>
            <person name="Watson M."/>
            <person name="Adriaenssens E.M."/>
            <person name="Foster-Nyarko E."/>
            <person name="Jarju S."/>
            <person name="Secka A."/>
            <person name="Antonio M."/>
            <person name="Oren A."/>
            <person name="Chaudhuri R.R."/>
            <person name="La Ragione R."/>
            <person name="Hildebrand F."/>
            <person name="Pallen M.J."/>
        </authorList>
    </citation>
    <scope>NUCLEOTIDE SEQUENCE</scope>
    <source>
        <strain evidence="9">14975</strain>
    </source>
</reference>
<evidence type="ECO:0000256" key="3">
    <source>
        <dbReference type="ARBA" id="ARBA00022741"/>
    </source>
</evidence>
<proteinExistence type="inferred from homology"/>
<name>A0A9D1VBD5_9BACT</name>
<dbReference type="PRINTS" id="PR00987">
    <property type="entry name" value="TRNASYNTHGLU"/>
</dbReference>
<dbReference type="InterPro" id="IPR001412">
    <property type="entry name" value="aa-tRNA-synth_I_CS"/>
</dbReference>
<dbReference type="InterPro" id="IPR000924">
    <property type="entry name" value="Glu/Gln-tRNA-synth"/>
</dbReference>
<dbReference type="Gene3D" id="3.40.50.620">
    <property type="entry name" value="HUPs"/>
    <property type="match status" value="1"/>
</dbReference>
<reference evidence="9" key="2">
    <citation type="submission" date="2021-04" db="EMBL/GenBank/DDBJ databases">
        <authorList>
            <person name="Gilroy R."/>
        </authorList>
    </citation>
    <scope>NUCLEOTIDE SEQUENCE</scope>
    <source>
        <strain evidence="9">14975</strain>
    </source>
</reference>
<comment type="similarity">
    <text evidence="7">Belongs to the class-I aminoacyl-tRNA synthetase family.</text>
</comment>
<dbReference type="AlphaFoldDB" id="A0A9D1VBD5"/>
<dbReference type="Pfam" id="PF00749">
    <property type="entry name" value="tRNA-synt_1c"/>
    <property type="match status" value="1"/>
</dbReference>
<evidence type="ECO:0000256" key="2">
    <source>
        <dbReference type="ARBA" id="ARBA00022723"/>
    </source>
</evidence>
<keyword evidence="7" id="KW-0648">Protein biosynthesis</keyword>
<dbReference type="PANTHER" id="PTHR43311:SF1">
    <property type="entry name" value="GLUTAMYL-Q TRNA(ASP) SYNTHETASE"/>
    <property type="match status" value="1"/>
</dbReference>
<dbReference type="InterPro" id="IPR014729">
    <property type="entry name" value="Rossmann-like_a/b/a_fold"/>
</dbReference>
<accession>A0A9D1VBD5</accession>
<feature type="domain" description="Glutamyl/glutaminyl-tRNA synthetase class Ib catalytic" evidence="8">
    <location>
        <begin position="5"/>
        <end position="280"/>
    </location>
</feature>
<comment type="caution">
    <text evidence="9">The sequence shown here is derived from an EMBL/GenBank/DDBJ whole genome shotgun (WGS) entry which is preliminary data.</text>
</comment>
<evidence type="ECO:0000256" key="5">
    <source>
        <dbReference type="ARBA" id="ARBA00022840"/>
    </source>
</evidence>
<dbReference type="PANTHER" id="PTHR43311">
    <property type="entry name" value="GLUTAMATE--TRNA LIGASE"/>
    <property type="match status" value="1"/>
</dbReference>
<evidence type="ECO:0000256" key="6">
    <source>
        <dbReference type="ARBA" id="ARBA00023146"/>
    </source>
</evidence>
<evidence type="ECO:0000256" key="7">
    <source>
        <dbReference type="RuleBase" id="RU363037"/>
    </source>
</evidence>
<dbReference type="InterPro" id="IPR020058">
    <property type="entry name" value="Glu/Gln-tRNA-synth_Ib_cat-dom"/>
</dbReference>
<keyword evidence="4" id="KW-0862">Zinc</keyword>
<protein>
    <submittedName>
        <fullName evidence="9">tRNA glutamyl-Q(34) synthetase GluQRS</fullName>
        <ecNumber evidence="9">6.1.1.-</ecNumber>
    </submittedName>
</protein>
<keyword evidence="5 7" id="KW-0067">ATP-binding</keyword>
<organism evidence="9 10">
    <name type="scientific">Candidatus Akkermansia intestinigallinarum</name>
    <dbReference type="NCBI Taxonomy" id="2838431"/>
    <lineage>
        <taxon>Bacteria</taxon>
        <taxon>Pseudomonadati</taxon>
        <taxon>Verrucomicrobiota</taxon>
        <taxon>Verrucomicrobiia</taxon>
        <taxon>Verrucomicrobiales</taxon>
        <taxon>Akkermansiaceae</taxon>
        <taxon>Akkermansia</taxon>
    </lineage>
</organism>
<keyword evidence="3 7" id="KW-0547">Nucleotide-binding</keyword>
<dbReference type="EC" id="6.1.1.-" evidence="9"/>
<dbReference type="EMBL" id="DXFQ01000060">
    <property type="protein sequence ID" value="HIX19724.1"/>
    <property type="molecule type" value="Genomic_DNA"/>
</dbReference>
<dbReference type="PROSITE" id="PS00178">
    <property type="entry name" value="AA_TRNA_LIGASE_I"/>
    <property type="match status" value="1"/>
</dbReference>
<dbReference type="SUPFAM" id="SSF52374">
    <property type="entry name" value="Nucleotidylyl transferase"/>
    <property type="match status" value="1"/>
</dbReference>